<accession>A0ABV7ZG65</accession>
<dbReference type="SUPFAM" id="SSF51338">
    <property type="entry name" value="Composite domain of metallo-dependent hydrolases"/>
    <property type="match status" value="1"/>
</dbReference>
<dbReference type="PANTHER" id="PTHR43794">
    <property type="entry name" value="AMINOHYDROLASE SSNA-RELATED"/>
    <property type="match status" value="1"/>
</dbReference>
<evidence type="ECO:0000256" key="1">
    <source>
        <dbReference type="ARBA" id="ARBA00022801"/>
    </source>
</evidence>
<keyword evidence="4" id="KW-1185">Reference proteome</keyword>
<keyword evidence="1 3" id="KW-0378">Hydrolase</keyword>
<dbReference type="EMBL" id="JBHRZO010000005">
    <property type="protein sequence ID" value="MFC3847166.1"/>
    <property type="molecule type" value="Genomic_DNA"/>
</dbReference>
<dbReference type="SUPFAM" id="SSF51556">
    <property type="entry name" value="Metallo-dependent hydrolases"/>
    <property type="match status" value="1"/>
</dbReference>
<sequence>MKDSPEIIAASTLVTCDASFTILEHGGVVIFRGQIVKVGPLAHLKSAYPGAPVAFYKHCLLMPALINAHIHFEFSSHKDTFTYGSFEAWLSSVIQHRNAVFHNAKRHIHHAIRAQLQSGVGSVGAISSYGLEREILAHSALRVVFFDELIGSAPYALEQNFKDFQERHARSLKYKSPKFTPAIAIHSPYSVHKELAQRVLERADAHTPISTHFLESHAELEWLESGRGWFGRFFQESLGVANPAPSFEGVVDFLNLFAHKHLLLVHALFARPEHFKHAQQIATQTHIITCPRSNRLLSGHLLEVARLRTLALPYVLATDGKSSNLDVHLLEELRHALFSLPGPLEHNAQDLLLACTAHASKALGLNNGVLQEGKDADLVLFSAKKAHTPLDILLRILQAQKARALYIQGRRVIPGSLSSRHF</sequence>
<protein>
    <submittedName>
        <fullName evidence="3">Aminofutalosine deaminase family hydrolase</fullName>
    </submittedName>
</protein>
<feature type="domain" description="Amidohydrolase-related" evidence="2">
    <location>
        <begin position="61"/>
        <end position="400"/>
    </location>
</feature>
<dbReference type="InterPro" id="IPR032466">
    <property type="entry name" value="Metal_Hydrolase"/>
</dbReference>
<evidence type="ECO:0000313" key="4">
    <source>
        <dbReference type="Proteomes" id="UP001595783"/>
    </source>
</evidence>
<evidence type="ECO:0000259" key="2">
    <source>
        <dbReference type="Pfam" id="PF01979"/>
    </source>
</evidence>
<dbReference type="InterPro" id="IPR050287">
    <property type="entry name" value="MTA/SAH_deaminase"/>
</dbReference>
<proteinExistence type="predicted"/>
<dbReference type="RefSeq" id="WP_104751703.1">
    <property type="nucleotide sequence ID" value="NZ_FZMF01000004.1"/>
</dbReference>
<dbReference type="Pfam" id="PF01979">
    <property type="entry name" value="Amidohydro_1"/>
    <property type="match status" value="1"/>
</dbReference>
<comment type="caution">
    <text evidence="3">The sequence shown here is derived from an EMBL/GenBank/DDBJ whole genome shotgun (WGS) entry which is preliminary data.</text>
</comment>
<dbReference type="NCBIfam" id="NF006269">
    <property type="entry name" value="PRK08418.1"/>
    <property type="match status" value="1"/>
</dbReference>
<dbReference type="InterPro" id="IPR011059">
    <property type="entry name" value="Metal-dep_hydrolase_composite"/>
</dbReference>
<dbReference type="Gene3D" id="3.20.20.140">
    <property type="entry name" value="Metal-dependent hydrolases"/>
    <property type="match status" value="1"/>
</dbReference>
<reference evidence="4" key="1">
    <citation type="journal article" date="2019" name="Int. J. Syst. Evol. Microbiol.">
        <title>The Global Catalogue of Microorganisms (GCM) 10K type strain sequencing project: providing services to taxonomists for standard genome sequencing and annotation.</title>
        <authorList>
            <consortium name="The Broad Institute Genomics Platform"/>
            <consortium name="The Broad Institute Genome Sequencing Center for Infectious Disease"/>
            <person name="Wu L."/>
            <person name="Ma J."/>
        </authorList>
    </citation>
    <scope>NUCLEOTIDE SEQUENCE [LARGE SCALE GENOMIC DNA]</scope>
    <source>
        <strain evidence="4">CCUG 53816</strain>
    </source>
</reference>
<gene>
    <name evidence="3" type="ORF">ACFOPX_01270</name>
</gene>
<name>A0ABV7ZG65_9HELI</name>
<dbReference type="PANTHER" id="PTHR43794:SF11">
    <property type="entry name" value="AMIDOHYDROLASE-RELATED DOMAIN-CONTAINING PROTEIN"/>
    <property type="match status" value="1"/>
</dbReference>
<dbReference type="GO" id="GO:0016787">
    <property type="term" value="F:hydrolase activity"/>
    <property type="evidence" value="ECO:0007669"/>
    <property type="project" value="UniProtKB-KW"/>
</dbReference>
<dbReference type="Gene3D" id="2.30.40.10">
    <property type="entry name" value="Urease, subunit C, domain 1"/>
    <property type="match status" value="1"/>
</dbReference>
<organism evidence="3 4">
    <name type="scientific">Helicobacter baculiformis</name>
    <dbReference type="NCBI Taxonomy" id="427351"/>
    <lineage>
        <taxon>Bacteria</taxon>
        <taxon>Pseudomonadati</taxon>
        <taxon>Campylobacterota</taxon>
        <taxon>Epsilonproteobacteria</taxon>
        <taxon>Campylobacterales</taxon>
        <taxon>Helicobacteraceae</taxon>
        <taxon>Helicobacter</taxon>
    </lineage>
</organism>
<evidence type="ECO:0000313" key="3">
    <source>
        <dbReference type="EMBL" id="MFC3847166.1"/>
    </source>
</evidence>
<dbReference type="InterPro" id="IPR006680">
    <property type="entry name" value="Amidohydro-rel"/>
</dbReference>
<dbReference type="Proteomes" id="UP001595783">
    <property type="component" value="Unassembled WGS sequence"/>
</dbReference>